<organism evidence="1 2">
    <name type="scientific">Kineothrix alysoides</name>
    <dbReference type="NCBI Taxonomy" id="1469948"/>
    <lineage>
        <taxon>Bacteria</taxon>
        <taxon>Bacillati</taxon>
        <taxon>Bacillota</taxon>
        <taxon>Clostridia</taxon>
        <taxon>Lachnospirales</taxon>
        <taxon>Lachnospiraceae</taxon>
        <taxon>Kineothrix</taxon>
    </lineage>
</organism>
<dbReference type="Proteomes" id="UP000295718">
    <property type="component" value="Unassembled WGS sequence"/>
</dbReference>
<accession>A0A4R1QUI8</accession>
<reference evidence="1 2" key="1">
    <citation type="submission" date="2019-03" db="EMBL/GenBank/DDBJ databases">
        <title>Genomic Encyclopedia of Type Strains, Phase IV (KMG-IV): sequencing the most valuable type-strain genomes for metagenomic binning, comparative biology and taxonomic classification.</title>
        <authorList>
            <person name="Goeker M."/>
        </authorList>
    </citation>
    <scope>NUCLEOTIDE SEQUENCE [LARGE SCALE GENOMIC DNA]</scope>
    <source>
        <strain evidence="1 2">DSM 100556</strain>
    </source>
</reference>
<dbReference type="EMBL" id="SLUO01000019">
    <property type="protein sequence ID" value="TCL54594.1"/>
    <property type="molecule type" value="Genomic_DNA"/>
</dbReference>
<sequence>MSGKKIYLNELKLKMVKKYLEEKYSYQDIADQFYCNKCDVIKWVAAYNELLKVTYPRHVIML</sequence>
<dbReference type="AlphaFoldDB" id="A0A4R1QUI8"/>
<dbReference type="STRING" id="1469948.GCA_000732725_03290"/>
<protein>
    <recommendedName>
        <fullName evidence="3">Helix-turn-helix protein</fullName>
    </recommendedName>
</protein>
<gene>
    <name evidence="1" type="ORF">EDD76_11917</name>
</gene>
<dbReference type="InterPro" id="IPR009057">
    <property type="entry name" value="Homeodomain-like_sf"/>
</dbReference>
<comment type="caution">
    <text evidence="1">The sequence shown here is derived from an EMBL/GenBank/DDBJ whole genome shotgun (WGS) entry which is preliminary data.</text>
</comment>
<proteinExistence type="predicted"/>
<keyword evidence="2" id="KW-1185">Reference proteome</keyword>
<evidence type="ECO:0000313" key="2">
    <source>
        <dbReference type="Proteomes" id="UP000295718"/>
    </source>
</evidence>
<name>A0A4R1QUI8_9FIRM</name>
<evidence type="ECO:0000313" key="1">
    <source>
        <dbReference type="EMBL" id="TCL54594.1"/>
    </source>
</evidence>
<dbReference type="SUPFAM" id="SSF46689">
    <property type="entry name" value="Homeodomain-like"/>
    <property type="match status" value="1"/>
</dbReference>
<evidence type="ECO:0008006" key="3">
    <source>
        <dbReference type="Google" id="ProtNLM"/>
    </source>
</evidence>